<dbReference type="GO" id="GO:0000150">
    <property type="term" value="F:DNA strand exchange activity"/>
    <property type="evidence" value="ECO:0007669"/>
    <property type="project" value="UniProtKB-KW"/>
</dbReference>
<dbReference type="Pfam" id="PF02796">
    <property type="entry name" value="HTH_7"/>
    <property type="match status" value="1"/>
</dbReference>
<keyword evidence="4" id="KW-0238">DNA-binding</keyword>
<dbReference type="FunFam" id="3.40.50.1390:FF:000001">
    <property type="entry name" value="DNA recombinase"/>
    <property type="match status" value="1"/>
</dbReference>
<dbReference type="SMART" id="SM00857">
    <property type="entry name" value="Resolvase"/>
    <property type="match status" value="1"/>
</dbReference>
<evidence type="ECO:0000256" key="2">
    <source>
        <dbReference type="ARBA" id="ARBA00022908"/>
    </source>
</evidence>
<dbReference type="Pfam" id="PF00239">
    <property type="entry name" value="Resolvase"/>
    <property type="match status" value="1"/>
</dbReference>
<evidence type="ECO:0000256" key="5">
    <source>
        <dbReference type="ARBA" id="ARBA00023172"/>
    </source>
</evidence>
<dbReference type="InterPro" id="IPR006120">
    <property type="entry name" value="Resolvase_HTH_dom"/>
</dbReference>
<dbReference type="PANTHER" id="PTHR30461">
    <property type="entry name" value="DNA-INVERTASE FROM LAMBDOID PROPHAGE"/>
    <property type="match status" value="1"/>
</dbReference>
<proteinExistence type="inferred from homology"/>
<dbReference type="Proteomes" id="UP000258927">
    <property type="component" value="Chromosome"/>
</dbReference>
<dbReference type="PROSITE" id="PS51736">
    <property type="entry name" value="RECOMBINASES_3"/>
    <property type="match status" value="1"/>
</dbReference>
<evidence type="ECO:0000256" key="4">
    <source>
        <dbReference type="ARBA" id="ARBA00023125"/>
    </source>
</evidence>
<protein>
    <submittedName>
        <fullName evidence="9">Transposon DNA-invertase</fullName>
    </submittedName>
</protein>
<accession>A0A2R4MEE7</accession>
<evidence type="ECO:0000313" key="9">
    <source>
        <dbReference type="EMBL" id="AVX04266.1"/>
    </source>
</evidence>
<feature type="domain" description="Resolvase/invertase-type recombinase catalytic" evidence="8">
    <location>
        <begin position="1"/>
        <end position="135"/>
    </location>
</feature>
<evidence type="ECO:0000256" key="7">
    <source>
        <dbReference type="PROSITE-ProRule" id="PRU10137"/>
    </source>
</evidence>
<dbReference type="PANTHER" id="PTHR30461:SF2">
    <property type="entry name" value="SERINE RECOMBINASE PINE-RELATED"/>
    <property type="match status" value="1"/>
</dbReference>
<keyword evidence="2" id="KW-0229">DNA integration</keyword>
<dbReference type="InterPro" id="IPR009057">
    <property type="entry name" value="Homeodomain-like_sf"/>
</dbReference>
<dbReference type="RefSeq" id="WP_117395604.1">
    <property type="nucleotide sequence ID" value="NZ_CP021330.1"/>
</dbReference>
<keyword evidence="3" id="KW-0230">DNA invertase</keyword>
<feature type="active site" description="O-(5'-phospho-DNA)-serine intermediate" evidence="6 7">
    <location>
        <position position="9"/>
    </location>
</feature>
<gene>
    <name evidence="9" type="ORF">MXMO3_01740</name>
</gene>
<keyword evidence="10" id="KW-1185">Reference proteome</keyword>
<dbReference type="GO" id="GO:0003677">
    <property type="term" value="F:DNA binding"/>
    <property type="evidence" value="ECO:0007669"/>
    <property type="project" value="UniProtKB-KW"/>
</dbReference>
<dbReference type="GO" id="GO:0015074">
    <property type="term" value="P:DNA integration"/>
    <property type="evidence" value="ECO:0007669"/>
    <property type="project" value="UniProtKB-KW"/>
</dbReference>
<dbReference type="InterPro" id="IPR036162">
    <property type="entry name" value="Resolvase-like_N_sf"/>
</dbReference>
<evidence type="ECO:0000256" key="1">
    <source>
        <dbReference type="ARBA" id="ARBA00009913"/>
    </source>
</evidence>
<dbReference type="PROSITE" id="PS00397">
    <property type="entry name" value="RECOMBINASES_1"/>
    <property type="match status" value="1"/>
</dbReference>
<evidence type="ECO:0000256" key="3">
    <source>
        <dbReference type="ARBA" id="ARBA00023100"/>
    </source>
</evidence>
<dbReference type="Gene3D" id="1.10.10.60">
    <property type="entry name" value="Homeodomain-like"/>
    <property type="match status" value="1"/>
</dbReference>
<dbReference type="KEGG" id="mmyr:MXMO3_01740"/>
<dbReference type="CDD" id="cd03768">
    <property type="entry name" value="SR_ResInv"/>
    <property type="match status" value="1"/>
</dbReference>
<dbReference type="InterPro" id="IPR006119">
    <property type="entry name" value="Resolv_N"/>
</dbReference>
<organism evidence="9 10">
    <name type="scientific">Maritalea myrionectae</name>
    <dbReference type="NCBI Taxonomy" id="454601"/>
    <lineage>
        <taxon>Bacteria</taxon>
        <taxon>Pseudomonadati</taxon>
        <taxon>Pseudomonadota</taxon>
        <taxon>Alphaproteobacteria</taxon>
        <taxon>Hyphomicrobiales</taxon>
        <taxon>Devosiaceae</taxon>
        <taxon>Maritalea</taxon>
    </lineage>
</organism>
<comment type="similarity">
    <text evidence="1">Belongs to the site-specific recombinase resolvase family.</text>
</comment>
<evidence type="ECO:0000256" key="6">
    <source>
        <dbReference type="PIRSR" id="PIRSR606118-50"/>
    </source>
</evidence>
<reference evidence="9 10" key="1">
    <citation type="submission" date="2017-05" db="EMBL/GenBank/DDBJ databases">
        <title>Genome Analysis of Maritalea myrionectae HL2708#5.</title>
        <authorList>
            <consortium name="Cotde Inc.-PKNU"/>
            <person name="Jang D."/>
            <person name="Oh H.-M."/>
        </authorList>
    </citation>
    <scope>NUCLEOTIDE SEQUENCE [LARGE SCALE GENOMIC DNA]</scope>
    <source>
        <strain evidence="9 10">HL2708#5</strain>
    </source>
</reference>
<evidence type="ECO:0000259" key="8">
    <source>
        <dbReference type="PROSITE" id="PS51736"/>
    </source>
</evidence>
<evidence type="ECO:0000313" key="10">
    <source>
        <dbReference type="Proteomes" id="UP000258927"/>
    </source>
</evidence>
<dbReference type="SUPFAM" id="SSF53041">
    <property type="entry name" value="Resolvase-like"/>
    <property type="match status" value="1"/>
</dbReference>
<dbReference type="InterPro" id="IPR050639">
    <property type="entry name" value="SSR_resolvase"/>
</dbReference>
<sequence length="200" mass="21929">MLLGYARVSTGEQNVDLQIAALRKCGCDRIFLDEGISGKEISRPSLNQMLSVLRRDDKIIVWRLDRLSRSLSDLLGLIKELEALGAGFQSLTEQIDTSTPSGTLMFHMLGALAEFERALISERTKAGMRVAHLRGKTLGRPSSLSSAQIALAQQLTNEGQPMHKIARQFGVSRSTIYRSIAKHNAANENHADKAGGISDR</sequence>
<dbReference type="AlphaFoldDB" id="A0A2R4MEE7"/>
<name>A0A2R4MEE7_9HYPH</name>
<dbReference type="STRING" id="1122213.GCA_000423365_01127"/>
<dbReference type="EMBL" id="CP021330">
    <property type="protein sequence ID" value="AVX04266.1"/>
    <property type="molecule type" value="Genomic_DNA"/>
</dbReference>
<dbReference type="CDD" id="cd00569">
    <property type="entry name" value="HTH_Hin_like"/>
    <property type="match status" value="1"/>
</dbReference>
<dbReference type="InterPro" id="IPR006118">
    <property type="entry name" value="Recombinase_CS"/>
</dbReference>
<keyword evidence="5" id="KW-0233">DNA recombination</keyword>
<dbReference type="Gene3D" id="3.40.50.1390">
    <property type="entry name" value="Resolvase, N-terminal catalytic domain"/>
    <property type="match status" value="1"/>
</dbReference>
<dbReference type="SUPFAM" id="SSF46689">
    <property type="entry name" value="Homeodomain-like"/>
    <property type="match status" value="1"/>
</dbReference>